<keyword evidence="4" id="KW-1185">Reference proteome</keyword>
<dbReference type="SUPFAM" id="SSF54593">
    <property type="entry name" value="Glyoxalase/Bleomycin resistance protein/Dihydroxybiphenyl dioxygenase"/>
    <property type="match status" value="1"/>
</dbReference>
<evidence type="ECO:0000313" key="3">
    <source>
        <dbReference type="EMBL" id="BBO90733.1"/>
    </source>
</evidence>
<protein>
    <recommendedName>
        <fullName evidence="2">VOC domain-containing protein</fullName>
    </recommendedName>
</protein>
<accession>A0A5K8ADG3</accession>
<dbReference type="AlphaFoldDB" id="A0A5K8ADG3"/>
<dbReference type="PROSITE" id="PS51819">
    <property type="entry name" value="VOC"/>
    <property type="match status" value="1"/>
</dbReference>
<dbReference type="EMBL" id="AP021879">
    <property type="protein sequence ID" value="BBO90733.1"/>
    <property type="molecule type" value="Genomic_DNA"/>
</dbReference>
<dbReference type="InterPro" id="IPR052164">
    <property type="entry name" value="Anthracycline_SecMetBiosynth"/>
</dbReference>
<dbReference type="InterPro" id="IPR004360">
    <property type="entry name" value="Glyas_Fos-R_dOase_dom"/>
</dbReference>
<dbReference type="Proteomes" id="UP000422108">
    <property type="component" value="Chromosome"/>
</dbReference>
<evidence type="ECO:0000313" key="4">
    <source>
        <dbReference type="Proteomes" id="UP000422108"/>
    </source>
</evidence>
<name>A0A5K8ADG3_9BACT</name>
<organism evidence="3 4">
    <name type="scientific">Desulfosarcina ovata subsp. ovata</name>
    <dbReference type="NCBI Taxonomy" id="2752305"/>
    <lineage>
        <taxon>Bacteria</taxon>
        <taxon>Pseudomonadati</taxon>
        <taxon>Thermodesulfobacteriota</taxon>
        <taxon>Desulfobacteria</taxon>
        <taxon>Desulfobacterales</taxon>
        <taxon>Desulfosarcinaceae</taxon>
        <taxon>Desulfosarcina</taxon>
    </lineage>
</organism>
<dbReference type="InterPro" id="IPR037523">
    <property type="entry name" value="VOC_core"/>
</dbReference>
<reference evidence="3 4" key="1">
    <citation type="submission" date="2019-11" db="EMBL/GenBank/DDBJ databases">
        <title>Comparative genomics of hydrocarbon-degrading Desulfosarcina strains.</title>
        <authorList>
            <person name="Watanabe M."/>
            <person name="Kojima H."/>
            <person name="Fukui M."/>
        </authorList>
    </citation>
    <scope>NUCLEOTIDE SEQUENCE [LARGE SCALE GENOMIC DNA]</scope>
    <source>
        <strain evidence="4">oXyS1</strain>
    </source>
</reference>
<dbReference type="PANTHER" id="PTHR33993:SF14">
    <property type="entry name" value="GB|AAF24581.1"/>
    <property type="match status" value="1"/>
</dbReference>
<feature type="compositionally biased region" description="Pro residues" evidence="1">
    <location>
        <begin position="292"/>
        <end position="308"/>
    </location>
</feature>
<dbReference type="Pfam" id="PF00903">
    <property type="entry name" value="Glyoxalase"/>
    <property type="match status" value="1"/>
</dbReference>
<proteinExistence type="predicted"/>
<feature type="region of interest" description="Disordered" evidence="1">
    <location>
        <begin position="284"/>
        <end position="322"/>
    </location>
</feature>
<feature type="domain" description="VOC" evidence="2">
    <location>
        <begin position="14"/>
        <end position="129"/>
    </location>
</feature>
<dbReference type="Gene3D" id="3.10.180.10">
    <property type="entry name" value="2,3-Dihydroxybiphenyl 1,2-Dioxygenase, domain 1"/>
    <property type="match status" value="2"/>
</dbReference>
<evidence type="ECO:0000256" key="1">
    <source>
        <dbReference type="SAM" id="MobiDB-lite"/>
    </source>
</evidence>
<evidence type="ECO:0000259" key="2">
    <source>
        <dbReference type="PROSITE" id="PS51819"/>
    </source>
</evidence>
<dbReference type="InterPro" id="IPR029068">
    <property type="entry name" value="Glyas_Bleomycin-R_OHBP_Dase"/>
</dbReference>
<gene>
    <name evidence="3" type="ORF">DSCOOX_39130</name>
</gene>
<dbReference type="CDD" id="cd07247">
    <property type="entry name" value="SgaA_N_like"/>
    <property type="match status" value="1"/>
</dbReference>
<sequence>MAPETGVAHVSPGTFVWHELLVRDAAQARAFYGALFGWRFRSHGRYDVVLLDGREIAGIAAVPTAKGSMAAARWVLSLAVADLARAMAHTRTHGGQVHEGPMKMGDRGNGALVRDLHDAQLVLLESVPNESVDTAMPLNGWLWDEQWSDDPHDSLDFYRGLAGFSDIEQRDGYWILKSYGMWRAGIREVFNKGLERRWVPVIRVADPTDTARQAETLGGRVLIGVGEAPETNHAALIAGVGALAGCANDGTGRVSGHVSYTYYHGFHDPHPCWGCGGDTVIVVPPADKPGKPKPPGIRPPKPPLPKPPGGIGRPRPRDGRRL</sequence>
<dbReference type="PANTHER" id="PTHR33993">
    <property type="entry name" value="GLYOXALASE-RELATED"/>
    <property type="match status" value="1"/>
</dbReference>